<name>A0AAW0K010_MYOGA</name>
<reference evidence="1 2" key="1">
    <citation type="journal article" date="2023" name="bioRxiv">
        <title>Conserved and derived expression patterns and positive selection on dental genes reveal complex evolutionary context of ever-growing rodent molars.</title>
        <authorList>
            <person name="Calamari Z.T."/>
            <person name="Song A."/>
            <person name="Cohen E."/>
            <person name="Akter M."/>
            <person name="Roy R.D."/>
            <person name="Hallikas O."/>
            <person name="Christensen M.M."/>
            <person name="Li P."/>
            <person name="Marangoni P."/>
            <person name="Jernvall J."/>
            <person name="Klein O.D."/>
        </authorList>
    </citation>
    <scope>NUCLEOTIDE SEQUENCE [LARGE SCALE GENOMIC DNA]</scope>
    <source>
        <strain evidence="1">V071</strain>
    </source>
</reference>
<dbReference type="EMBL" id="JBBHLL010000012">
    <property type="protein sequence ID" value="KAK7831796.1"/>
    <property type="molecule type" value="Genomic_DNA"/>
</dbReference>
<dbReference type="Proteomes" id="UP001488838">
    <property type="component" value="Unassembled WGS sequence"/>
</dbReference>
<accession>A0AAW0K010</accession>
<dbReference type="AlphaFoldDB" id="A0AAW0K010"/>
<proteinExistence type="predicted"/>
<organism evidence="1 2">
    <name type="scientific">Myodes glareolus</name>
    <name type="common">Bank vole</name>
    <name type="synonym">Clethrionomys glareolus</name>
    <dbReference type="NCBI Taxonomy" id="447135"/>
    <lineage>
        <taxon>Eukaryota</taxon>
        <taxon>Metazoa</taxon>
        <taxon>Chordata</taxon>
        <taxon>Craniata</taxon>
        <taxon>Vertebrata</taxon>
        <taxon>Euteleostomi</taxon>
        <taxon>Mammalia</taxon>
        <taxon>Eutheria</taxon>
        <taxon>Euarchontoglires</taxon>
        <taxon>Glires</taxon>
        <taxon>Rodentia</taxon>
        <taxon>Myomorpha</taxon>
        <taxon>Muroidea</taxon>
        <taxon>Cricetidae</taxon>
        <taxon>Arvicolinae</taxon>
        <taxon>Myodes</taxon>
    </lineage>
</organism>
<evidence type="ECO:0000313" key="2">
    <source>
        <dbReference type="Proteomes" id="UP001488838"/>
    </source>
</evidence>
<gene>
    <name evidence="1" type="ORF">U0070_016426</name>
</gene>
<protein>
    <recommendedName>
        <fullName evidence="3">NADH dehydrogenase [ubiquinone] 1 alpha subcomplex subunit 5</fullName>
    </recommendedName>
</protein>
<keyword evidence="2" id="KW-1185">Reference proteome</keyword>
<evidence type="ECO:0008006" key="3">
    <source>
        <dbReference type="Google" id="ProtNLM"/>
    </source>
</evidence>
<sequence>MRVSCGKAELSLKVGDLSRNARQSQADYHIVQPVSEMTGPEDRWMEGPGGSWEKLTGLVHQREIFATVTLPGGRFDVEQYIQEHLVSNHPALHFTARSETNAGQITTEKLQRVKVESGVKKLKDMLQGSEVEEKLLQTEIELSLAGKMLQWKPREPLVEESPAKWK</sequence>
<comment type="caution">
    <text evidence="1">The sequence shown here is derived from an EMBL/GenBank/DDBJ whole genome shotgun (WGS) entry which is preliminary data.</text>
</comment>
<evidence type="ECO:0000313" key="1">
    <source>
        <dbReference type="EMBL" id="KAK7831796.1"/>
    </source>
</evidence>